<dbReference type="InParanoid" id="A0A1X7SG28"/>
<dbReference type="InterPro" id="IPR012890">
    <property type="entry name" value="GCFC2-like"/>
</dbReference>
<dbReference type="GO" id="GO:0000398">
    <property type="term" value="P:mRNA splicing, via spliceosome"/>
    <property type="evidence" value="ECO:0007669"/>
    <property type="project" value="InterPro"/>
</dbReference>
<organism evidence="3">
    <name type="scientific">Amphimedon queenslandica</name>
    <name type="common">Sponge</name>
    <dbReference type="NCBI Taxonomy" id="400682"/>
    <lineage>
        <taxon>Eukaryota</taxon>
        <taxon>Metazoa</taxon>
        <taxon>Porifera</taxon>
        <taxon>Demospongiae</taxon>
        <taxon>Heteroscleromorpha</taxon>
        <taxon>Haplosclerida</taxon>
        <taxon>Niphatidae</taxon>
        <taxon>Amphimedon</taxon>
    </lineage>
</organism>
<protein>
    <recommendedName>
        <fullName evidence="4">GCF C-terminal domain-containing protein</fullName>
    </recommendedName>
</protein>
<name>A0A1X7SG28_AMPQE</name>
<evidence type="ECO:0008006" key="4">
    <source>
        <dbReference type="Google" id="ProtNLM"/>
    </source>
</evidence>
<dbReference type="GO" id="GO:0003677">
    <property type="term" value="F:DNA binding"/>
    <property type="evidence" value="ECO:0007669"/>
    <property type="project" value="InterPro"/>
</dbReference>
<reference evidence="3" key="1">
    <citation type="submission" date="2017-05" db="UniProtKB">
        <authorList>
            <consortium name="EnsemblMetazoa"/>
        </authorList>
    </citation>
    <scope>IDENTIFICATION</scope>
</reference>
<dbReference type="PANTHER" id="PTHR12214">
    <property type="entry name" value="GC-RICH SEQUENCE DNA-BINDING FACTOR"/>
    <property type="match status" value="1"/>
</dbReference>
<keyword evidence="2" id="KW-0539">Nucleus</keyword>
<proteinExistence type="predicted"/>
<dbReference type="EnsemblMetazoa" id="Aqu2.1.01030_001">
    <property type="protein sequence ID" value="Aqu2.1.01030_001"/>
    <property type="gene ID" value="Aqu2.1.01030"/>
</dbReference>
<sequence>FIASVWDPLSSAQTQCLVKALQYLQEEFPTVSPQTDNFKDLQRSLIKRIQESINEDIQLEATNTHSYSFYQRQYWKSMK</sequence>
<accession>A0A1X7SG28</accession>
<dbReference type="GO" id="GO:0005634">
    <property type="term" value="C:nucleus"/>
    <property type="evidence" value="ECO:0007669"/>
    <property type="project" value="UniProtKB-SubCell"/>
</dbReference>
<evidence type="ECO:0000256" key="1">
    <source>
        <dbReference type="ARBA" id="ARBA00004123"/>
    </source>
</evidence>
<evidence type="ECO:0000313" key="3">
    <source>
        <dbReference type="EnsemblMetazoa" id="Aqu2.1.01030_001"/>
    </source>
</evidence>
<dbReference type="OrthoDB" id="429427at2759"/>
<comment type="subcellular location">
    <subcellularLocation>
        <location evidence="1">Nucleus</location>
    </subcellularLocation>
</comment>
<dbReference type="AlphaFoldDB" id="A0A1X7SG28"/>
<evidence type="ECO:0000256" key="2">
    <source>
        <dbReference type="ARBA" id="ARBA00023242"/>
    </source>
</evidence>
<dbReference type="PANTHER" id="PTHR12214:SF0">
    <property type="entry name" value="LD29489P"/>
    <property type="match status" value="1"/>
</dbReference>